<dbReference type="Proteomes" id="UP000684084">
    <property type="component" value="Unassembled WGS sequence"/>
</dbReference>
<dbReference type="AlphaFoldDB" id="A0A2I1EM66"/>
<dbReference type="OrthoDB" id="3936150at2759"/>
<evidence type="ECO:0000313" key="10">
    <source>
        <dbReference type="Proteomes" id="UP000232688"/>
    </source>
</evidence>
<protein>
    <submittedName>
        <fullName evidence="8">MFS general substrate transporter</fullName>
    </submittedName>
</protein>
<dbReference type="InterPro" id="IPR036259">
    <property type="entry name" value="MFS_trans_sf"/>
</dbReference>
<dbReference type="EMBL" id="LLXJ01000429">
    <property type="protein sequence ID" value="PKC09832.1"/>
    <property type="molecule type" value="Genomic_DNA"/>
</dbReference>
<evidence type="ECO:0000256" key="1">
    <source>
        <dbReference type="ARBA" id="ARBA00004141"/>
    </source>
</evidence>
<reference evidence="8 11" key="1">
    <citation type="submission" date="2016-04" db="EMBL/GenBank/DDBJ databases">
        <title>Genome analyses suggest a sexual origin of heterokaryosis in a supposedly ancient asexual fungus.</title>
        <authorList>
            <person name="Ropars J."/>
            <person name="Sedzielewska K."/>
            <person name="Noel J."/>
            <person name="Charron P."/>
            <person name="Farinelli L."/>
            <person name="Marton T."/>
            <person name="Kruger M."/>
            <person name="Pelin A."/>
            <person name="Brachmann A."/>
            <person name="Corradi N."/>
        </authorList>
    </citation>
    <scope>NUCLEOTIDE SEQUENCE [LARGE SCALE GENOMIC DNA]</scope>
    <source>
        <strain evidence="8 11">A5</strain>
    </source>
</reference>
<dbReference type="InterPro" id="IPR020846">
    <property type="entry name" value="MFS_dom"/>
</dbReference>
<dbReference type="EMBL" id="CAGKOT010000055">
    <property type="protein sequence ID" value="CAB5386277.1"/>
    <property type="molecule type" value="Genomic_DNA"/>
</dbReference>
<dbReference type="Gene3D" id="1.20.1720.10">
    <property type="entry name" value="Multidrug resistance protein D"/>
    <property type="match status" value="1"/>
</dbReference>
<feature type="transmembrane region" description="Helical" evidence="5">
    <location>
        <begin position="405"/>
        <end position="422"/>
    </location>
</feature>
<dbReference type="SUPFAM" id="SSF103473">
    <property type="entry name" value="MFS general substrate transporter"/>
    <property type="match status" value="1"/>
</dbReference>
<evidence type="ECO:0000313" key="7">
    <source>
        <dbReference type="EMBL" id="CAB5386277.1"/>
    </source>
</evidence>
<feature type="transmembrane region" description="Helical" evidence="5">
    <location>
        <begin position="248"/>
        <end position="274"/>
    </location>
</feature>
<accession>A0A2I1EM66</accession>
<feature type="transmembrane region" description="Helical" evidence="5">
    <location>
        <begin position="45"/>
        <end position="69"/>
    </location>
</feature>
<dbReference type="VEuPathDB" id="FungiDB:FUN_000994"/>
<feature type="transmembrane region" description="Helical" evidence="5">
    <location>
        <begin position="81"/>
        <end position="102"/>
    </location>
</feature>
<feature type="transmembrane region" description="Helical" evidence="5">
    <location>
        <begin position="144"/>
        <end position="165"/>
    </location>
</feature>
<gene>
    <name evidence="7" type="ORF">CHRIB12_LOCUS19640</name>
    <name evidence="9" type="ORF">RhiirA1_516768</name>
    <name evidence="8" type="ORF">RhiirA5_289479</name>
</gene>
<feature type="transmembrane region" description="Helical" evidence="5">
    <location>
        <begin position="172"/>
        <end position="194"/>
    </location>
</feature>
<evidence type="ECO:0000313" key="12">
    <source>
        <dbReference type="Proteomes" id="UP000684084"/>
    </source>
</evidence>
<dbReference type="InterPro" id="IPR011701">
    <property type="entry name" value="MFS"/>
</dbReference>
<evidence type="ECO:0000256" key="3">
    <source>
        <dbReference type="ARBA" id="ARBA00022989"/>
    </source>
</evidence>
<evidence type="ECO:0000313" key="9">
    <source>
        <dbReference type="EMBL" id="PKC64448.1"/>
    </source>
</evidence>
<evidence type="ECO:0000313" key="8">
    <source>
        <dbReference type="EMBL" id="PKC09832.1"/>
    </source>
</evidence>
<dbReference type="GO" id="GO:0005886">
    <property type="term" value="C:plasma membrane"/>
    <property type="evidence" value="ECO:0007669"/>
    <property type="project" value="TreeGrafter"/>
</dbReference>
<reference evidence="8 11" key="2">
    <citation type="submission" date="2017-09" db="EMBL/GenBank/DDBJ databases">
        <title>Extensive intraspecific genome diversity in a model arbuscular mycorrhizal fungus.</title>
        <authorList>
            <person name="Chen E.C."/>
            <person name="Morin E."/>
            <person name="Beaudet D."/>
            <person name="Noel J."/>
            <person name="Ndikumana S."/>
            <person name="Charron P."/>
            <person name="St-Onge C."/>
            <person name="Giorgi J."/>
            <person name="Grigoriev I.V."/>
            <person name="Roux C."/>
            <person name="Martin F.M."/>
            <person name="Corradi N."/>
        </authorList>
    </citation>
    <scope>NUCLEOTIDE SEQUENCE [LARGE SCALE GENOMIC DNA]</scope>
    <source>
        <strain evidence="8 11">A5</strain>
    </source>
</reference>
<evidence type="ECO:0000256" key="5">
    <source>
        <dbReference type="SAM" id="Phobius"/>
    </source>
</evidence>
<feature type="transmembrane region" description="Helical" evidence="5">
    <location>
        <begin position="114"/>
        <end position="138"/>
    </location>
</feature>
<feature type="transmembrane region" description="Helical" evidence="5">
    <location>
        <begin position="200"/>
        <end position="221"/>
    </location>
</feature>
<feature type="transmembrane region" description="Helical" evidence="5">
    <location>
        <begin position="294"/>
        <end position="316"/>
    </location>
</feature>
<feature type="transmembrane region" description="Helical" evidence="5">
    <location>
        <begin position="428"/>
        <end position="451"/>
    </location>
</feature>
<reference evidence="9 10" key="3">
    <citation type="submission" date="2017-10" db="EMBL/GenBank/DDBJ databases">
        <title>Extensive intraspecific genome diversity in a model arbuscular mycorrhizal fungus.</title>
        <authorList>
            <person name="Chen E.C.H."/>
            <person name="Morin E."/>
            <person name="Baudet D."/>
            <person name="Noel J."/>
            <person name="Ndikumana S."/>
            <person name="Charron P."/>
            <person name="St-Onge C."/>
            <person name="Giorgi J."/>
            <person name="Grigoriev I.V."/>
            <person name="Roux C."/>
            <person name="Martin F.M."/>
            <person name="Corradi N."/>
        </authorList>
    </citation>
    <scope>NUCLEOTIDE SEQUENCE [LARGE SCALE GENOMIC DNA]</scope>
    <source>
        <strain evidence="9 10">A1</strain>
    </source>
</reference>
<dbReference type="Proteomes" id="UP000232722">
    <property type="component" value="Unassembled WGS sequence"/>
</dbReference>
<keyword evidence="2 5" id="KW-0812">Transmembrane</keyword>
<reference evidence="9 10" key="4">
    <citation type="submission" date="2017-10" db="EMBL/GenBank/DDBJ databases">
        <title>Genome analyses suggest a sexual origin of heterokaryosis in a supposedly ancient asexual fungus.</title>
        <authorList>
            <person name="Corradi N."/>
            <person name="Sedzielewska K."/>
            <person name="Noel J."/>
            <person name="Charron P."/>
            <person name="Farinelli L."/>
            <person name="Marton T."/>
            <person name="Kruger M."/>
            <person name="Pelin A."/>
            <person name="Brachmann A."/>
            <person name="Corradi N."/>
        </authorList>
    </citation>
    <scope>NUCLEOTIDE SEQUENCE [LARGE SCALE GENOMIC DNA]</scope>
    <source>
        <strain evidence="9 10">A1</strain>
    </source>
</reference>
<dbReference type="VEuPathDB" id="FungiDB:RhiirFUN_018401"/>
<name>A0A2I1EM66_9GLOM</name>
<comment type="caution">
    <text evidence="7">The sequence shown here is derived from an EMBL/GenBank/DDBJ whole genome shotgun (WGS) entry which is preliminary data.</text>
</comment>
<dbReference type="PANTHER" id="PTHR23502">
    <property type="entry name" value="MAJOR FACILITATOR SUPERFAMILY"/>
    <property type="match status" value="1"/>
</dbReference>
<comment type="subcellular location">
    <subcellularLocation>
        <location evidence="1">Membrane</location>
        <topology evidence="1">Multi-pass membrane protein</topology>
    </subcellularLocation>
</comment>
<proteinExistence type="predicted"/>
<dbReference type="Pfam" id="PF07690">
    <property type="entry name" value="MFS_1"/>
    <property type="match status" value="1"/>
</dbReference>
<sequence length="466" mass="52064">MTEIKEQISKDENIIIVEESIQNSKEEKVNDLNLNPLNWSKNKKLFTLSLVGFVTTTSPIANSILYPSIIDITESLHTTKFLSNALISISTFFNGIAPLGWASYSEVYETRKKAYVISLLLFMITSITCAVATNIWLLLIMRGLQASGVSAALCIGAGTISDIYIPTERGTAYGYFSLVIVIGPIIGPIVGGYITDYLGWRWIFWFLSIFGSLTLISLFFISETYNSKISFTIKHDDMMKKKKFNPFLPLYMFKYPNVILINIYTSILFGIINIKTSSIPRSFKDHYGLSPSKAGLVFISLGLGQILGNVIGGKWSDIVLIKFKNKNNGKLIPEQRINSIWLGSIIIPLIFIAYGWLIERKVHISLPIILIFLSGFSVMTVYTSTSAYLIDSYPDQSASAISTHVFLRSVLTGIFSLFTILLQDSIGLGWMFTLLGVASLLSVSTLIIVYFKGAKWREQQIITIDK</sequence>
<evidence type="ECO:0000256" key="2">
    <source>
        <dbReference type="ARBA" id="ARBA00022692"/>
    </source>
</evidence>
<dbReference type="GO" id="GO:0022857">
    <property type="term" value="F:transmembrane transporter activity"/>
    <property type="evidence" value="ECO:0007669"/>
    <property type="project" value="InterPro"/>
</dbReference>
<dbReference type="PROSITE" id="PS50850">
    <property type="entry name" value="MFS"/>
    <property type="match status" value="1"/>
</dbReference>
<dbReference type="PANTHER" id="PTHR23502:SF5">
    <property type="entry name" value="QUINIDINE RESISTANCE PROTEIN 3"/>
    <property type="match status" value="1"/>
</dbReference>
<keyword evidence="4 5" id="KW-0472">Membrane</keyword>
<keyword evidence="3 5" id="KW-1133">Transmembrane helix</keyword>
<evidence type="ECO:0000313" key="11">
    <source>
        <dbReference type="Proteomes" id="UP000232722"/>
    </source>
</evidence>
<dbReference type="VEuPathDB" id="FungiDB:RhiirA1_516768"/>
<evidence type="ECO:0000256" key="4">
    <source>
        <dbReference type="ARBA" id="ARBA00023136"/>
    </source>
</evidence>
<evidence type="ECO:0000259" key="6">
    <source>
        <dbReference type="PROSITE" id="PS50850"/>
    </source>
</evidence>
<dbReference type="EMBL" id="LLXH01000634">
    <property type="protein sequence ID" value="PKC64448.1"/>
    <property type="molecule type" value="Genomic_DNA"/>
</dbReference>
<feature type="transmembrane region" description="Helical" evidence="5">
    <location>
        <begin position="337"/>
        <end position="358"/>
    </location>
</feature>
<reference evidence="7" key="5">
    <citation type="submission" date="2020-05" db="EMBL/GenBank/DDBJ databases">
        <authorList>
            <person name="Rincon C."/>
            <person name="Sanders R I."/>
            <person name="Robbins C."/>
            <person name="Chaturvedi A."/>
        </authorList>
    </citation>
    <scope>NUCLEOTIDE SEQUENCE</scope>
    <source>
        <strain evidence="7">CHB12</strain>
    </source>
</reference>
<feature type="transmembrane region" description="Helical" evidence="5">
    <location>
        <begin position="364"/>
        <end position="384"/>
    </location>
</feature>
<organism evidence="7 12">
    <name type="scientific">Rhizophagus irregularis</name>
    <dbReference type="NCBI Taxonomy" id="588596"/>
    <lineage>
        <taxon>Eukaryota</taxon>
        <taxon>Fungi</taxon>
        <taxon>Fungi incertae sedis</taxon>
        <taxon>Mucoromycota</taxon>
        <taxon>Glomeromycotina</taxon>
        <taxon>Glomeromycetes</taxon>
        <taxon>Glomerales</taxon>
        <taxon>Glomeraceae</taxon>
        <taxon>Rhizophagus</taxon>
    </lineage>
</organism>
<feature type="domain" description="Major facilitator superfamily (MFS) profile" evidence="6">
    <location>
        <begin position="47"/>
        <end position="454"/>
    </location>
</feature>
<dbReference type="Proteomes" id="UP000232688">
    <property type="component" value="Unassembled WGS sequence"/>
</dbReference>